<dbReference type="PANTHER" id="PTHR42788">
    <property type="entry name" value="TAURINE IMPORT ATP-BINDING PROTEIN-RELATED"/>
    <property type="match status" value="1"/>
</dbReference>
<dbReference type="PROSITE" id="PS50893">
    <property type="entry name" value="ABC_TRANSPORTER_2"/>
    <property type="match status" value="1"/>
</dbReference>
<comment type="subcellular location">
    <subcellularLocation>
        <location evidence="1">Cell membrane</location>
        <topology evidence="1">Peripheral membrane protein</topology>
    </subcellularLocation>
</comment>
<sequence>MTSVLTLQSVHKTFEAKTPNENHVLKGVDLKVEKGDFITIIGGNGAGKSTFLNAIAGSLLVDQGTIKIEDKDVTKLTANKRAGLVSRVFQDTRMGTASRLTIEENMAIADRRGHSFGFGRGVNNKQREQFKEALKLLDLGLENRLTAEVGLLSGGQRQALTLLMATLKKPKVLLLDEHTAALDPKTSDMVLKLTGEVIQRDQLTALMITHDMEQAIQMGNRLLMMDNGRILIDISGEEKKQLTVQQLLDMFKKQSGRALNDDALILG</sequence>
<reference evidence="8 9" key="1">
    <citation type="submission" date="2020-07" db="EMBL/GenBank/DDBJ databases">
        <title>Draft Genome Sequences of Lactobacillales Isolated from the International Space Station.</title>
        <authorList>
            <person name="Bharadwaj A.R."/>
            <person name="Singh N.K."/>
            <person name="Wood J.M."/>
            <person name="Debieu M."/>
            <person name="O'Hara N.B."/>
            <person name="Karouia F."/>
            <person name="Mason C.E."/>
            <person name="Venkateswaran K."/>
        </authorList>
    </citation>
    <scope>NUCLEOTIDE SEQUENCE [LARGE SCALE GENOMIC DNA]</scope>
    <source>
        <strain evidence="8 9">151250015-1-258-55</strain>
    </source>
</reference>
<dbReference type="PROSITE" id="PS00211">
    <property type="entry name" value="ABC_TRANSPORTER_1"/>
    <property type="match status" value="1"/>
</dbReference>
<evidence type="ECO:0000259" key="7">
    <source>
        <dbReference type="PROSITE" id="PS50893"/>
    </source>
</evidence>
<dbReference type="Gene3D" id="3.40.50.300">
    <property type="entry name" value="P-loop containing nucleotide triphosphate hydrolases"/>
    <property type="match status" value="1"/>
</dbReference>
<dbReference type="InterPro" id="IPR003593">
    <property type="entry name" value="AAA+_ATPase"/>
</dbReference>
<dbReference type="Proteomes" id="UP000540056">
    <property type="component" value="Unassembled WGS sequence"/>
</dbReference>
<dbReference type="InterPro" id="IPR003439">
    <property type="entry name" value="ABC_transporter-like_ATP-bd"/>
</dbReference>
<evidence type="ECO:0000256" key="3">
    <source>
        <dbReference type="ARBA" id="ARBA00022475"/>
    </source>
</evidence>
<keyword evidence="2" id="KW-0813">Transport</keyword>
<keyword evidence="9" id="KW-1185">Reference proteome</keyword>
<keyword evidence="4" id="KW-0547">Nucleotide-binding</keyword>
<dbReference type="GO" id="GO:0005524">
    <property type="term" value="F:ATP binding"/>
    <property type="evidence" value="ECO:0007669"/>
    <property type="project" value="UniProtKB-KW"/>
</dbReference>
<evidence type="ECO:0000256" key="4">
    <source>
        <dbReference type="ARBA" id="ARBA00022741"/>
    </source>
</evidence>
<comment type="caution">
    <text evidence="8">The sequence shown here is derived from an EMBL/GenBank/DDBJ whole genome shotgun (WGS) entry which is preliminary data.</text>
</comment>
<evidence type="ECO:0000256" key="1">
    <source>
        <dbReference type="ARBA" id="ARBA00004202"/>
    </source>
</evidence>
<keyword evidence="3" id="KW-1003">Cell membrane</keyword>
<keyword evidence="5 8" id="KW-0067">ATP-binding</keyword>
<gene>
    <name evidence="8" type="ORF">H3232_04550</name>
</gene>
<accession>A0ABR5ZXL3</accession>
<dbReference type="SMART" id="SM00382">
    <property type="entry name" value="AAA"/>
    <property type="match status" value="1"/>
</dbReference>
<organism evidence="8 9">
    <name type="scientific">Aerococcus urinaeequi</name>
    <dbReference type="NCBI Taxonomy" id="51665"/>
    <lineage>
        <taxon>Bacteria</taxon>
        <taxon>Bacillati</taxon>
        <taxon>Bacillota</taxon>
        <taxon>Bacilli</taxon>
        <taxon>Lactobacillales</taxon>
        <taxon>Aerococcaceae</taxon>
        <taxon>Aerococcus</taxon>
    </lineage>
</organism>
<dbReference type="RefSeq" id="WP_149256418.1">
    <property type="nucleotide sequence ID" value="NZ_JACGAM010000006.1"/>
</dbReference>
<evidence type="ECO:0000256" key="2">
    <source>
        <dbReference type="ARBA" id="ARBA00022448"/>
    </source>
</evidence>
<dbReference type="PANTHER" id="PTHR42788:SF7">
    <property type="entry name" value="NITRATE ABC TRANSPORTER ATP-BINDING PROTEIN"/>
    <property type="match status" value="1"/>
</dbReference>
<proteinExistence type="predicted"/>
<keyword evidence="6" id="KW-0472">Membrane</keyword>
<name>A0ABR5ZXL3_9LACT</name>
<dbReference type="EMBL" id="JACGAN010000006">
    <property type="protein sequence ID" value="MBA5746475.1"/>
    <property type="molecule type" value="Genomic_DNA"/>
</dbReference>
<evidence type="ECO:0000256" key="6">
    <source>
        <dbReference type="ARBA" id="ARBA00023136"/>
    </source>
</evidence>
<dbReference type="InterPro" id="IPR027417">
    <property type="entry name" value="P-loop_NTPase"/>
</dbReference>
<feature type="domain" description="ABC transporter" evidence="7">
    <location>
        <begin position="5"/>
        <end position="252"/>
    </location>
</feature>
<evidence type="ECO:0000256" key="5">
    <source>
        <dbReference type="ARBA" id="ARBA00022840"/>
    </source>
</evidence>
<evidence type="ECO:0000313" key="8">
    <source>
        <dbReference type="EMBL" id="MBA5746475.1"/>
    </source>
</evidence>
<dbReference type="SUPFAM" id="SSF52540">
    <property type="entry name" value="P-loop containing nucleoside triphosphate hydrolases"/>
    <property type="match status" value="1"/>
</dbReference>
<evidence type="ECO:0000313" key="9">
    <source>
        <dbReference type="Proteomes" id="UP000540056"/>
    </source>
</evidence>
<dbReference type="InterPro" id="IPR050166">
    <property type="entry name" value="ABC_transporter_ATP-bind"/>
</dbReference>
<dbReference type="Pfam" id="PF00005">
    <property type="entry name" value="ABC_tran"/>
    <property type="match status" value="1"/>
</dbReference>
<dbReference type="InterPro" id="IPR017871">
    <property type="entry name" value="ABC_transporter-like_CS"/>
</dbReference>
<protein>
    <submittedName>
        <fullName evidence="8">ATP-binding cassette domain-containing protein</fullName>
    </submittedName>
</protein>